<name>A0A1F7JBL4_9BACT</name>
<feature type="domain" description="VanZ-like" evidence="2">
    <location>
        <begin position="35"/>
        <end position="119"/>
    </location>
</feature>
<comment type="caution">
    <text evidence="3">The sequence shown here is derived from an EMBL/GenBank/DDBJ whole genome shotgun (WGS) entry which is preliminary data.</text>
</comment>
<evidence type="ECO:0000256" key="1">
    <source>
        <dbReference type="SAM" id="Phobius"/>
    </source>
</evidence>
<feature type="transmembrane region" description="Helical" evidence="1">
    <location>
        <begin position="9"/>
        <end position="28"/>
    </location>
</feature>
<evidence type="ECO:0000313" key="3">
    <source>
        <dbReference type="EMBL" id="OGK52997.1"/>
    </source>
</evidence>
<dbReference type="InterPro" id="IPR006976">
    <property type="entry name" value="VanZ-like"/>
</dbReference>
<reference evidence="3 4" key="1">
    <citation type="journal article" date="2016" name="Nat. Commun.">
        <title>Thousands of microbial genomes shed light on interconnected biogeochemical processes in an aquifer system.</title>
        <authorList>
            <person name="Anantharaman K."/>
            <person name="Brown C.T."/>
            <person name="Hug L.A."/>
            <person name="Sharon I."/>
            <person name="Castelle C.J."/>
            <person name="Probst A.J."/>
            <person name="Thomas B.C."/>
            <person name="Singh A."/>
            <person name="Wilkins M.J."/>
            <person name="Karaoz U."/>
            <person name="Brodie E.L."/>
            <person name="Williams K.H."/>
            <person name="Hubbard S.S."/>
            <person name="Banfield J.F."/>
        </authorList>
    </citation>
    <scope>NUCLEOTIDE SEQUENCE [LARGE SCALE GENOMIC DNA]</scope>
</reference>
<dbReference type="NCBIfam" id="NF037970">
    <property type="entry name" value="vanZ_1"/>
    <property type="match status" value="1"/>
</dbReference>
<gene>
    <name evidence="3" type="ORF">A3H78_02175</name>
</gene>
<dbReference type="EMBL" id="MGAV01000026">
    <property type="protein sequence ID" value="OGK52997.1"/>
    <property type="molecule type" value="Genomic_DNA"/>
</dbReference>
<accession>A0A1F7JBL4</accession>
<dbReference type="Proteomes" id="UP000177418">
    <property type="component" value="Unassembled WGS sequence"/>
</dbReference>
<keyword evidence="1" id="KW-0472">Membrane</keyword>
<keyword evidence="1" id="KW-0812">Transmembrane</keyword>
<evidence type="ECO:0000259" key="2">
    <source>
        <dbReference type="Pfam" id="PF04892"/>
    </source>
</evidence>
<protein>
    <recommendedName>
        <fullName evidence="2">VanZ-like domain-containing protein</fullName>
    </recommendedName>
</protein>
<feature type="transmembrane region" description="Helical" evidence="1">
    <location>
        <begin position="40"/>
        <end position="62"/>
    </location>
</feature>
<keyword evidence="1" id="KW-1133">Transmembrane helix</keyword>
<organism evidence="3 4">
    <name type="scientific">Candidatus Roizmanbacteria bacterium RIFCSPLOWO2_02_FULL_36_11</name>
    <dbReference type="NCBI Taxonomy" id="1802071"/>
    <lineage>
        <taxon>Bacteria</taxon>
        <taxon>Candidatus Roizmaniibacteriota</taxon>
    </lineage>
</organism>
<sequence length="130" mass="15055">MSSTHNKIIAWLPASLWMALIFILSSRPKIGIMQNTGLDFIIFKSLHVIEYAILFFLIFRALHKTSHISVKKQFIASFLIAFFYAVSDEFHQTFVPSREGRIRDIFIDSIGISLSFAFIKGKLDLIFKYF</sequence>
<dbReference type="Pfam" id="PF04892">
    <property type="entry name" value="VanZ"/>
    <property type="match status" value="1"/>
</dbReference>
<evidence type="ECO:0000313" key="4">
    <source>
        <dbReference type="Proteomes" id="UP000177418"/>
    </source>
</evidence>
<dbReference type="AlphaFoldDB" id="A0A1F7JBL4"/>
<proteinExistence type="predicted"/>